<evidence type="ECO:0000313" key="5">
    <source>
        <dbReference type="Proteomes" id="UP001497457"/>
    </source>
</evidence>
<keyword evidence="2" id="KW-0732">Signal</keyword>
<keyword evidence="1" id="KW-0812">Transmembrane</keyword>
<feature type="transmembrane region" description="Helical" evidence="1">
    <location>
        <begin position="27"/>
        <end position="44"/>
    </location>
</feature>
<evidence type="ECO:0000313" key="4">
    <source>
        <dbReference type="EMBL" id="CAL4921623.1"/>
    </source>
</evidence>
<dbReference type="EMBL" id="OZ075123">
    <property type="protein sequence ID" value="CAL4913398.1"/>
    <property type="molecule type" value="Genomic_DNA"/>
</dbReference>
<dbReference type="Proteomes" id="UP001497457">
    <property type="component" value="Chromosome 13rd"/>
</dbReference>
<reference evidence="3 5" key="2">
    <citation type="submission" date="2024-10" db="EMBL/GenBank/DDBJ databases">
        <authorList>
            <person name="Ryan C."/>
        </authorList>
    </citation>
    <scope>NUCLEOTIDE SEQUENCE [LARGE SCALE GENOMIC DNA]</scope>
</reference>
<evidence type="ECO:0008006" key="6">
    <source>
        <dbReference type="Google" id="ProtNLM"/>
    </source>
</evidence>
<evidence type="ECO:0000256" key="1">
    <source>
        <dbReference type="SAM" id="Phobius"/>
    </source>
</evidence>
<keyword evidence="1" id="KW-0472">Membrane</keyword>
<dbReference type="Proteomes" id="UP001497457">
    <property type="component" value="Chromosome 14rd"/>
</dbReference>
<evidence type="ECO:0000313" key="3">
    <source>
        <dbReference type="EMBL" id="CAL4913398.1"/>
    </source>
</evidence>
<feature type="signal peptide" evidence="2">
    <location>
        <begin position="1"/>
        <end position="18"/>
    </location>
</feature>
<dbReference type="AlphaFoldDB" id="A0ABC8WQB5"/>
<evidence type="ECO:0000256" key="2">
    <source>
        <dbReference type="SAM" id="SignalP"/>
    </source>
</evidence>
<accession>A0ABC8WQB5</accession>
<gene>
    <name evidence="3" type="ORF">URODEC1_LOCUS16218</name>
    <name evidence="4" type="ORF">URODEC1_LOCUS21164</name>
</gene>
<feature type="chain" id="PRO_5044721188" description="Secreted protein" evidence="2">
    <location>
        <begin position="19"/>
        <end position="105"/>
    </location>
</feature>
<protein>
    <recommendedName>
        <fullName evidence="6">Secreted protein</fullName>
    </recommendedName>
</protein>
<proteinExistence type="predicted"/>
<keyword evidence="5" id="KW-1185">Reference proteome</keyword>
<sequence length="105" mass="11939">MFFAQLLFIILDTANLAAECKQWMVQLLFLFLPFLSSCFHILCGRSHSCQFRIHNMEPDEHGETRAYHPLIFGLLLSSRGYAHNNLVAEALYLIDPCAGPLCIPL</sequence>
<dbReference type="EMBL" id="OZ075124">
    <property type="protein sequence ID" value="CAL4921623.1"/>
    <property type="molecule type" value="Genomic_DNA"/>
</dbReference>
<reference evidence="5" key="1">
    <citation type="submission" date="2024-06" db="EMBL/GenBank/DDBJ databases">
        <authorList>
            <person name="Ryan C."/>
        </authorList>
    </citation>
    <scope>NUCLEOTIDE SEQUENCE [LARGE SCALE GENOMIC DNA]</scope>
</reference>
<keyword evidence="1" id="KW-1133">Transmembrane helix</keyword>
<name>A0ABC8WQB5_9POAL</name>
<organism evidence="3 5">
    <name type="scientific">Urochloa decumbens</name>
    <dbReference type="NCBI Taxonomy" id="240449"/>
    <lineage>
        <taxon>Eukaryota</taxon>
        <taxon>Viridiplantae</taxon>
        <taxon>Streptophyta</taxon>
        <taxon>Embryophyta</taxon>
        <taxon>Tracheophyta</taxon>
        <taxon>Spermatophyta</taxon>
        <taxon>Magnoliopsida</taxon>
        <taxon>Liliopsida</taxon>
        <taxon>Poales</taxon>
        <taxon>Poaceae</taxon>
        <taxon>PACMAD clade</taxon>
        <taxon>Panicoideae</taxon>
        <taxon>Panicodae</taxon>
        <taxon>Paniceae</taxon>
        <taxon>Melinidinae</taxon>
        <taxon>Urochloa</taxon>
    </lineage>
</organism>